<dbReference type="InterPro" id="IPR029062">
    <property type="entry name" value="Class_I_gatase-like"/>
</dbReference>
<dbReference type="Pfam" id="PF14871">
    <property type="entry name" value="GHL6"/>
    <property type="match status" value="1"/>
</dbReference>
<dbReference type="Pfam" id="PF08532">
    <property type="entry name" value="Glyco_hydro_42M"/>
    <property type="match status" value="1"/>
</dbReference>
<proteinExistence type="predicted"/>
<dbReference type="EMBL" id="JBGUBD010000007">
    <property type="protein sequence ID" value="MFA9479236.1"/>
    <property type="molecule type" value="Genomic_DNA"/>
</dbReference>
<gene>
    <name evidence="2" type="ORF">ACERK3_13175</name>
</gene>
<dbReference type="Gene3D" id="3.40.50.880">
    <property type="match status" value="1"/>
</dbReference>
<accession>A0ABV4U6N5</accession>
<organism evidence="2 3">
    <name type="scientific">Natronomicrosphaera hydrolytica</name>
    <dbReference type="NCBI Taxonomy" id="3242702"/>
    <lineage>
        <taxon>Bacteria</taxon>
        <taxon>Pseudomonadati</taxon>
        <taxon>Planctomycetota</taxon>
        <taxon>Phycisphaerae</taxon>
        <taxon>Phycisphaerales</taxon>
        <taxon>Phycisphaeraceae</taxon>
        <taxon>Natronomicrosphaera</taxon>
    </lineage>
</organism>
<dbReference type="InterPro" id="IPR028212">
    <property type="entry name" value="GHL6"/>
</dbReference>
<reference evidence="2 3" key="1">
    <citation type="submission" date="2024-08" db="EMBL/GenBank/DDBJ databases">
        <title>Whole-genome sequencing of halo(alkali)philic microorganisms from hypersaline lakes.</title>
        <authorList>
            <person name="Sorokin D.Y."/>
            <person name="Merkel A.Y."/>
            <person name="Messina E."/>
            <person name="Yakimov M."/>
        </authorList>
    </citation>
    <scope>NUCLEOTIDE SEQUENCE [LARGE SCALE GENOMIC DNA]</scope>
    <source>
        <strain evidence="2 3">AB-hyl4</strain>
    </source>
</reference>
<dbReference type="Gene3D" id="3.20.20.80">
    <property type="entry name" value="Glycosidases"/>
    <property type="match status" value="1"/>
</dbReference>
<protein>
    <submittedName>
        <fullName evidence="2">Beta-galactosidase trimerization domain-containing protein</fullName>
    </submittedName>
</protein>
<evidence type="ECO:0000259" key="1">
    <source>
        <dbReference type="Pfam" id="PF08532"/>
    </source>
</evidence>
<dbReference type="InterPro" id="IPR013738">
    <property type="entry name" value="Beta_galactosidase_Trimer"/>
</dbReference>
<sequence>MNASADKLRFRQVHLDFHTSEHIDGIGAAFDPDEFADTLKRAHVDSVTAFARCHHGYIYYPSKRNPERIHPRLKRPNLLSEQIEACHKRGIRVPVYTTVQWDQYTAHEHRDWLVVDEDGKLPGTPPLDPGFYRFVDVFHPGYRQFLKDHVKEMFETLPAVDGLFFDIVQPRYSLAKHWLDAMDNVGVNPEDAEARQRFANGIIDAWKLEMTEYIRTFDKDCTIFYNAGHIGPRHKSSLPAYTHYELESLPSGGWGYLHFPLTMRYARGLDATGHPCLGMTGKFHTSWGDFHSYKNEAALQFECFQMIAMGARCSIGDQLPPDGKIDEATYDLIGKVYSSVERKEPWCENVTPLNEVGLFTPEQFQSATGHSRLPEAAMGAVRMLQEAHIQFDIIDTDRDFNAYKLLILPDEIPVDETFAKKLEQYLDQGGALILSHRAGLAPAGDRFASDRFGVSLMQEAPYSPDFIVPGEALNADLPRTGHVMYQRALEVRPADNAAVLADVETPHFNRTWRHFCSHAHAPSSGQVGYPGIVQHDRVIYFAHPLFRQYQANAPRWCRKLLEAAIDRLMPDRLVRTTGPTTLLTTLNHQPDHDRYILHLLHYLPERRGQAFDIIEDIIPLHAIDIRVKVPGKVGSVALVPDGDRVEFHTDGKEVRFTVPKIVGHAMVEIDLA</sequence>
<keyword evidence="3" id="KW-1185">Reference proteome</keyword>
<dbReference type="RefSeq" id="WP_425346160.1">
    <property type="nucleotide sequence ID" value="NZ_JBGUBD010000007.1"/>
</dbReference>
<name>A0ABV4U6N5_9BACT</name>
<dbReference type="Proteomes" id="UP001575105">
    <property type="component" value="Unassembled WGS sequence"/>
</dbReference>
<feature type="domain" description="Beta-galactosidase trimerisation" evidence="1">
    <location>
        <begin position="383"/>
        <end position="450"/>
    </location>
</feature>
<evidence type="ECO:0000313" key="3">
    <source>
        <dbReference type="Proteomes" id="UP001575105"/>
    </source>
</evidence>
<comment type="caution">
    <text evidence="2">The sequence shown here is derived from an EMBL/GenBank/DDBJ whole genome shotgun (WGS) entry which is preliminary data.</text>
</comment>
<dbReference type="SUPFAM" id="SSF52317">
    <property type="entry name" value="Class I glutamine amidotransferase-like"/>
    <property type="match status" value="1"/>
</dbReference>
<dbReference type="SUPFAM" id="SSF51445">
    <property type="entry name" value="(Trans)glycosidases"/>
    <property type="match status" value="1"/>
</dbReference>
<dbReference type="InterPro" id="IPR017853">
    <property type="entry name" value="GH"/>
</dbReference>
<dbReference type="CDD" id="cd03143">
    <property type="entry name" value="A4_beta-galactosidase_middle_domain"/>
    <property type="match status" value="1"/>
</dbReference>
<evidence type="ECO:0000313" key="2">
    <source>
        <dbReference type="EMBL" id="MFA9479236.1"/>
    </source>
</evidence>